<organism evidence="3 4">
    <name type="scientific">Trueperella bonasi</name>
    <dbReference type="NCBI Taxonomy" id="312286"/>
    <lineage>
        <taxon>Bacteria</taxon>
        <taxon>Bacillati</taxon>
        <taxon>Actinomycetota</taxon>
        <taxon>Actinomycetes</taxon>
        <taxon>Actinomycetales</taxon>
        <taxon>Actinomycetaceae</taxon>
        <taxon>Trueperella</taxon>
    </lineage>
</organism>
<dbReference type="PROSITE" id="PS50234">
    <property type="entry name" value="VWFA"/>
    <property type="match status" value="1"/>
</dbReference>
<keyword evidence="1" id="KW-0472">Membrane</keyword>
<dbReference type="SUPFAM" id="SSF53300">
    <property type="entry name" value="vWA-like"/>
    <property type="match status" value="1"/>
</dbReference>
<evidence type="ECO:0000259" key="2">
    <source>
        <dbReference type="PROSITE" id="PS50234"/>
    </source>
</evidence>
<protein>
    <submittedName>
        <fullName evidence="3">Ca-activated chloride channel family protein</fullName>
    </submittedName>
</protein>
<evidence type="ECO:0000313" key="3">
    <source>
        <dbReference type="EMBL" id="MDP9806494.1"/>
    </source>
</evidence>
<dbReference type="Gene3D" id="3.40.50.410">
    <property type="entry name" value="von Willebrand factor, type A domain"/>
    <property type="match status" value="1"/>
</dbReference>
<dbReference type="InterPro" id="IPR002035">
    <property type="entry name" value="VWF_A"/>
</dbReference>
<feature type="domain" description="VWFA" evidence="2">
    <location>
        <begin position="68"/>
        <end position="258"/>
    </location>
</feature>
<dbReference type="EMBL" id="JAUSQX010000001">
    <property type="protein sequence ID" value="MDP9806494.1"/>
    <property type="molecule type" value="Genomic_DNA"/>
</dbReference>
<comment type="caution">
    <text evidence="3">The sequence shown here is derived from an EMBL/GenBank/DDBJ whole genome shotgun (WGS) entry which is preliminary data.</text>
</comment>
<evidence type="ECO:0000256" key="1">
    <source>
        <dbReference type="SAM" id="Phobius"/>
    </source>
</evidence>
<evidence type="ECO:0000313" key="4">
    <source>
        <dbReference type="Proteomes" id="UP001243212"/>
    </source>
</evidence>
<reference evidence="3 4" key="1">
    <citation type="submission" date="2023-07" db="EMBL/GenBank/DDBJ databases">
        <title>Sequencing the genomes of 1000 actinobacteria strains.</title>
        <authorList>
            <person name="Klenk H.-P."/>
        </authorList>
    </citation>
    <scope>NUCLEOTIDE SEQUENCE [LARGE SCALE GENOMIC DNA]</scope>
    <source>
        <strain evidence="3 4">DSM 17163</strain>
    </source>
</reference>
<keyword evidence="4" id="KW-1185">Reference proteome</keyword>
<dbReference type="SMART" id="SM00327">
    <property type="entry name" value="VWA"/>
    <property type="match status" value="1"/>
</dbReference>
<keyword evidence="1" id="KW-0812">Transmembrane</keyword>
<dbReference type="PRINTS" id="PR00453">
    <property type="entry name" value="VWFADOMAIN"/>
</dbReference>
<dbReference type="CDD" id="cd00198">
    <property type="entry name" value="vWFA"/>
    <property type="match status" value="1"/>
</dbReference>
<dbReference type="InterPro" id="IPR036465">
    <property type="entry name" value="vWFA_dom_sf"/>
</dbReference>
<sequence length="336" mass="36640">MNFQFLIPAWLLAAIGVFGTIFIVLGAIKDRRRILAWLRRAGMLLAVIAMGLAPATQLTVTTSTSNLAVYFVIDATGSMAAEDYGPDRQPRVEGVRADALALMEELPSAHYAIIEYSSTASQQLPLTSDKNAVATWLEVYDREPTDYSGGSSMNRPVELVAEIVGRQTDPTQVPIIVLMTDGESTDTSSSSRDEQPDFSSWKGLFQGGMVLGYGTEEGGRMLKHHLWSQDEEYIRDPAGGDAISRIDINALNTVAQQIGVPFFHRTAPGGMEEIAETIGAQALLSQSDEQQTYSPTIWPCATVFALLTAWEIAHLIPQVRSAGMFATRRPGRQGRT</sequence>
<feature type="transmembrane region" description="Helical" evidence="1">
    <location>
        <begin position="40"/>
        <end position="60"/>
    </location>
</feature>
<accession>A0ABT9NGG1</accession>
<keyword evidence="1" id="KW-1133">Transmembrane helix</keyword>
<dbReference type="Proteomes" id="UP001243212">
    <property type="component" value="Unassembled WGS sequence"/>
</dbReference>
<proteinExistence type="predicted"/>
<dbReference type="RefSeq" id="WP_307682715.1">
    <property type="nucleotide sequence ID" value="NZ_JAUSQX010000001.1"/>
</dbReference>
<dbReference type="Pfam" id="PF13519">
    <property type="entry name" value="VWA_2"/>
    <property type="match status" value="1"/>
</dbReference>
<name>A0ABT9NGG1_9ACTO</name>
<feature type="transmembrane region" description="Helical" evidence="1">
    <location>
        <begin position="6"/>
        <end position="28"/>
    </location>
</feature>
<gene>
    <name evidence="3" type="ORF">J2S70_001076</name>
</gene>